<reference evidence="1" key="1">
    <citation type="journal article" date="2023" name="G3 (Bethesda)">
        <title>A reference genome for the long-term kleptoplast-retaining sea slug Elysia crispata morphotype clarki.</title>
        <authorList>
            <person name="Eastman K.E."/>
            <person name="Pendleton A.L."/>
            <person name="Shaikh M.A."/>
            <person name="Suttiyut T."/>
            <person name="Ogas R."/>
            <person name="Tomko P."/>
            <person name="Gavelis G."/>
            <person name="Widhalm J.R."/>
            <person name="Wisecaver J.H."/>
        </authorList>
    </citation>
    <scope>NUCLEOTIDE SEQUENCE</scope>
    <source>
        <strain evidence="1">ECLA1</strain>
    </source>
</reference>
<gene>
    <name evidence="1" type="ORF">RRG08_021260</name>
</gene>
<proteinExistence type="predicted"/>
<keyword evidence="2" id="KW-1185">Reference proteome</keyword>
<sequence>MLMRGVEVEMANGFQDLPSPPFFPLPLAIFFPSLNQASVDTSPSSAHSIRARLLDRSCPVRPKLPTAHSHKIICRREESTVRANSRAGAEPTQPPVLLLNRNKLACCAVESLIVLTHALKNGVVSQTLELRLGTFGEHKFDRTARDGRREKKYREILDWG</sequence>
<evidence type="ECO:0000313" key="2">
    <source>
        <dbReference type="Proteomes" id="UP001283361"/>
    </source>
</evidence>
<dbReference type="EMBL" id="JAWDGP010005413">
    <property type="protein sequence ID" value="KAK3757073.1"/>
    <property type="molecule type" value="Genomic_DNA"/>
</dbReference>
<dbReference type="AlphaFoldDB" id="A0AAE0YTS7"/>
<name>A0AAE0YTS7_9GAST</name>
<organism evidence="1 2">
    <name type="scientific">Elysia crispata</name>
    <name type="common">lettuce slug</name>
    <dbReference type="NCBI Taxonomy" id="231223"/>
    <lineage>
        <taxon>Eukaryota</taxon>
        <taxon>Metazoa</taxon>
        <taxon>Spiralia</taxon>
        <taxon>Lophotrochozoa</taxon>
        <taxon>Mollusca</taxon>
        <taxon>Gastropoda</taxon>
        <taxon>Heterobranchia</taxon>
        <taxon>Euthyneura</taxon>
        <taxon>Panpulmonata</taxon>
        <taxon>Sacoglossa</taxon>
        <taxon>Placobranchoidea</taxon>
        <taxon>Plakobranchidae</taxon>
        <taxon>Elysia</taxon>
    </lineage>
</organism>
<protein>
    <submittedName>
        <fullName evidence="1">Uncharacterized protein</fullName>
    </submittedName>
</protein>
<evidence type="ECO:0000313" key="1">
    <source>
        <dbReference type="EMBL" id="KAK3757073.1"/>
    </source>
</evidence>
<comment type="caution">
    <text evidence="1">The sequence shown here is derived from an EMBL/GenBank/DDBJ whole genome shotgun (WGS) entry which is preliminary data.</text>
</comment>
<accession>A0AAE0YTS7</accession>
<dbReference type="Proteomes" id="UP001283361">
    <property type="component" value="Unassembled WGS sequence"/>
</dbReference>